<dbReference type="InterPro" id="IPR002104">
    <property type="entry name" value="Integrase_catalytic"/>
</dbReference>
<dbReference type="Pfam" id="PF22022">
    <property type="entry name" value="Phage_int_M"/>
    <property type="match status" value="1"/>
</dbReference>
<dbReference type="PANTHER" id="PTHR30629">
    <property type="entry name" value="PROPHAGE INTEGRASE"/>
    <property type="match status" value="1"/>
</dbReference>
<dbReference type="AlphaFoldDB" id="A0AAU6V701"/>
<evidence type="ECO:0000313" key="8">
    <source>
        <dbReference type="EMBL" id="XAG82163.1"/>
    </source>
</evidence>
<dbReference type="EMBL" id="CP095354">
    <property type="protein sequence ID" value="XAG82163.1"/>
    <property type="molecule type" value="Genomic_DNA"/>
</dbReference>
<accession>A0AAU6V701</accession>
<dbReference type="PANTHER" id="PTHR30629:SF2">
    <property type="entry name" value="PROPHAGE INTEGRASE INTS-RELATED"/>
    <property type="match status" value="1"/>
</dbReference>
<dbReference type="InterPro" id="IPR013762">
    <property type="entry name" value="Integrase-like_cat_sf"/>
</dbReference>
<dbReference type="SUPFAM" id="SSF56349">
    <property type="entry name" value="DNA breaking-rejoining enzymes"/>
    <property type="match status" value="1"/>
</dbReference>
<evidence type="ECO:0000256" key="3">
    <source>
        <dbReference type="ARBA" id="ARBA00023125"/>
    </source>
</evidence>
<evidence type="ECO:0000256" key="1">
    <source>
        <dbReference type="ARBA" id="ARBA00008857"/>
    </source>
</evidence>
<dbReference type="CDD" id="cd00801">
    <property type="entry name" value="INT_P4_C"/>
    <property type="match status" value="1"/>
</dbReference>
<dbReference type="InterPro" id="IPR050808">
    <property type="entry name" value="Phage_Integrase"/>
</dbReference>
<dbReference type="Pfam" id="PF13356">
    <property type="entry name" value="Arm-DNA-bind_3"/>
    <property type="match status" value="1"/>
</dbReference>
<organism evidence="8">
    <name type="scientific">bacterium 19NY03SH02</name>
    <dbReference type="NCBI Taxonomy" id="2920631"/>
    <lineage>
        <taxon>Bacteria</taxon>
    </lineage>
</organism>
<keyword evidence="2" id="KW-0229">DNA integration</keyword>
<dbReference type="Pfam" id="PF00589">
    <property type="entry name" value="Phage_integrase"/>
    <property type="match status" value="1"/>
</dbReference>
<protein>
    <submittedName>
        <fullName evidence="8">Tyrosine-type recombinase/integrase</fullName>
    </submittedName>
</protein>
<keyword evidence="3 5" id="KW-0238">DNA-binding</keyword>
<feature type="domain" description="Tyr recombinase" evidence="6">
    <location>
        <begin position="199"/>
        <end position="376"/>
    </location>
</feature>
<sequence>MLTDTQCRSAKPKEKLYRLNDSDGLYLEVKPNGKKAWRYRFKINGKSSMFALGEYPVVKLVEARDKCKQARKLVSEGINPVQARQLDKIRKANEAANTFEVIAREWLQMKDWAEITKTRRLDMLERVVFPAIGKLPVKEITPHHILSILQDTVKRGAPTVAAEARRTISSIFELAVATLRADSDPVWPVRKVLPANKTQHKPALTPGQIGKLLRCFDNTRCTYQVNYCMWLMWWTLARPAEVAEARWVEFDLEKALWIIPAERMKARREHTIPLPRQALEMLSVLKGITGSRNHLFPGRDNCHGPMTTHSLRQALKTLGWSGTYSPHATRTTGSTRLNEKGYRADAIEAQLAHADKNNVRRTYNHATYLDERRVMMQDWADELEHWVQDESHF</sequence>
<gene>
    <name evidence="8" type="ORF">MRN14_06110</name>
</gene>
<dbReference type="InterPro" id="IPR053876">
    <property type="entry name" value="Phage_int_M"/>
</dbReference>
<dbReference type="InterPro" id="IPR044068">
    <property type="entry name" value="CB"/>
</dbReference>
<evidence type="ECO:0000259" key="6">
    <source>
        <dbReference type="PROSITE" id="PS51898"/>
    </source>
</evidence>
<evidence type="ECO:0000259" key="7">
    <source>
        <dbReference type="PROSITE" id="PS51900"/>
    </source>
</evidence>
<dbReference type="GO" id="GO:0003677">
    <property type="term" value="F:DNA binding"/>
    <property type="evidence" value="ECO:0007669"/>
    <property type="project" value="UniProtKB-UniRule"/>
</dbReference>
<dbReference type="InterPro" id="IPR010998">
    <property type="entry name" value="Integrase_recombinase_N"/>
</dbReference>
<keyword evidence="4" id="KW-0233">DNA recombination</keyword>
<comment type="similarity">
    <text evidence="1">Belongs to the 'phage' integrase family.</text>
</comment>
<dbReference type="Gene3D" id="1.10.443.10">
    <property type="entry name" value="Intergrase catalytic core"/>
    <property type="match status" value="1"/>
</dbReference>
<dbReference type="GO" id="GO:0015074">
    <property type="term" value="P:DNA integration"/>
    <property type="evidence" value="ECO:0007669"/>
    <property type="project" value="UniProtKB-KW"/>
</dbReference>
<dbReference type="GO" id="GO:0006310">
    <property type="term" value="P:DNA recombination"/>
    <property type="evidence" value="ECO:0007669"/>
    <property type="project" value="UniProtKB-KW"/>
</dbReference>
<reference evidence="8" key="1">
    <citation type="submission" date="2022-03" db="EMBL/GenBank/DDBJ databases">
        <title>Sea Food Isolates.</title>
        <authorList>
            <person name="Li c."/>
        </authorList>
    </citation>
    <scope>NUCLEOTIDE SEQUENCE</scope>
    <source>
        <strain evidence="8">19NY03SH02</strain>
    </source>
</reference>
<evidence type="ECO:0000256" key="4">
    <source>
        <dbReference type="ARBA" id="ARBA00023172"/>
    </source>
</evidence>
<dbReference type="Gene3D" id="1.10.150.130">
    <property type="match status" value="1"/>
</dbReference>
<dbReference type="InterPro" id="IPR038488">
    <property type="entry name" value="Integrase_DNA-bd_sf"/>
</dbReference>
<feature type="domain" description="Core-binding (CB)" evidence="7">
    <location>
        <begin position="97"/>
        <end position="176"/>
    </location>
</feature>
<evidence type="ECO:0000256" key="2">
    <source>
        <dbReference type="ARBA" id="ARBA00022908"/>
    </source>
</evidence>
<dbReference type="InterPro" id="IPR011010">
    <property type="entry name" value="DNA_brk_join_enz"/>
</dbReference>
<dbReference type="Gene3D" id="3.30.160.390">
    <property type="entry name" value="Integrase, DNA-binding domain"/>
    <property type="match status" value="1"/>
</dbReference>
<proteinExistence type="inferred from homology"/>
<dbReference type="PROSITE" id="PS51898">
    <property type="entry name" value="TYR_RECOMBINASE"/>
    <property type="match status" value="1"/>
</dbReference>
<evidence type="ECO:0000256" key="5">
    <source>
        <dbReference type="PROSITE-ProRule" id="PRU01248"/>
    </source>
</evidence>
<name>A0AAU6V701_UNCXX</name>
<dbReference type="InterPro" id="IPR025166">
    <property type="entry name" value="Integrase_DNA_bind_dom"/>
</dbReference>
<dbReference type="PROSITE" id="PS51900">
    <property type="entry name" value="CB"/>
    <property type="match status" value="1"/>
</dbReference>